<dbReference type="PANTHER" id="PTHR20899">
    <property type="entry name" value="PIERCE HOMOLOG"/>
    <property type="match status" value="1"/>
</dbReference>
<sequence length="109" mass="12050">MSLSQEQQTENTEPCTSPGNPAVSSMISSATRSMKSAANPNIGRILYRTTSSAYGSFPPTPESSPHSYHPKSHRFTKEQSRGGMYRDNSLNTALDRSRVHDCTNLHYTL</sequence>
<feature type="compositionally biased region" description="Polar residues" evidence="5">
    <location>
        <begin position="1"/>
        <end position="39"/>
    </location>
</feature>
<dbReference type="Pfam" id="PF14892">
    <property type="entry name" value="PIRC1_2"/>
    <property type="match status" value="1"/>
</dbReference>
<dbReference type="GO" id="GO:0035082">
    <property type="term" value="P:axoneme assembly"/>
    <property type="evidence" value="ECO:0007669"/>
    <property type="project" value="InterPro"/>
</dbReference>
<evidence type="ECO:0000256" key="4">
    <source>
        <dbReference type="ARBA" id="ARBA00023273"/>
    </source>
</evidence>
<reference evidence="6" key="2">
    <citation type="submission" date="2016-06" db="EMBL/GenBank/DDBJ databases">
        <title>The genome of a short-lived fish provides insights into sex chromosome evolution and the genetic control of aging.</title>
        <authorList>
            <person name="Reichwald K."/>
            <person name="Felder M."/>
            <person name="Petzold A."/>
            <person name="Koch P."/>
            <person name="Groth M."/>
            <person name="Platzer M."/>
        </authorList>
    </citation>
    <scope>NUCLEOTIDE SEQUENCE</scope>
    <source>
        <tissue evidence="6">Brain</tissue>
    </source>
</reference>
<keyword evidence="4" id="KW-0966">Cell projection</keyword>
<dbReference type="AlphaFoldDB" id="A0A1A7WLT9"/>
<feature type="region of interest" description="Disordered" evidence="5">
    <location>
        <begin position="1"/>
        <end position="87"/>
    </location>
</feature>
<dbReference type="InterPro" id="IPR026507">
    <property type="entry name" value="PIRC1/2"/>
</dbReference>
<gene>
    <name evidence="6" type="primary">OLA.28136</name>
</gene>
<evidence type="ECO:0000313" key="6">
    <source>
        <dbReference type="EMBL" id="SBP06937.1"/>
    </source>
</evidence>
<name>A0A1A7WLT9_9TELE</name>
<dbReference type="EMBL" id="HADW01005537">
    <property type="protein sequence ID" value="SBP06937.1"/>
    <property type="molecule type" value="Transcribed_RNA"/>
</dbReference>
<evidence type="ECO:0000256" key="5">
    <source>
        <dbReference type="SAM" id="MobiDB-lite"/>
    </source>
</evidence>
<keyword evidence="2" id="KW-0963">Cytoplasm</keyword>
<evidence type="ECO:0000256" key="3">
    <source>
        <dbReference type="ARBA" id="ARBA00023212"/>
    </source>
</evidence>
<protein>
    <submittedName>
        <fullName evidence="6">Uncharacterized protein</fullName>
    </submittedName>
</protein>
<dbReference type="GO" id="GO:0005879">
    <property type="term" value="C:axonemal microtubule"/>
    <property type="evidence" value="ECO:0007669"/>
    <property type="project" value="InterPro"/>
</dbReference>
<accession>A0A1A7WLT9</accession>
<reference evidence="6" key="1">
    <citation type="submission" date="2016-05" db="EMBL/GenBank/DDBJ databases">
        <authorList>
            <person name="Lavstsen T."/>
            <person name="Jespersen J.S."/>
        </authorList>
    </citation>
    <scope>NUCLEOTIDE SEQUENCE</scope>
    <source>
        <tissue evidence="6">Brain</tissue>
    </source>
</reference>
<keyword evidence="3" id="KW-0206">Cytoskeleton</keyword>
<evidence type="ECO:0000256" key="2">
    <source>
        <dbReference type="ARBA" id="ARBA00022490"/>
    </source>
</evidence>
<organism evidence="6">
    <name type="scientific">Iconisemion striatum</name>
    <dbReference type="NCBI Taxonomy" id="60296"/>
    <lineage>
        <taxon>Eukaryota</taxon>
        <taxon>Metazoa</taxon>
        <taxon>Chordata</taxon>
        <taxon>Craniata</taxon>
        <taxon>Vertebrata</taxon>
        <taxon>Euteleostomi</taxon>
        <taxon>Actinopterygii</taxon>
        <taxon>Neopterygii</taxon>
        <taxon>Teleostei</taxon>
        <taxon>Neoteleostei</taxon>
        <taxon>Acanthomorphata</taxon>
        <taxon>Ovalentaria</taxon>
        <taxon>Atherinomorphae</taxon>
        <taxon>Cyprinodontiformes</taxon>
        <taxon>Nothobranchiidae</taxon>
        <taxon>Iconisemion</taxon>
    </lineage>
</organism>
<dbReference type="PANTHER" id="PTHR20899:SF4">
    <property type="entry name" value="PIERCER OF MICROTUBULE WALL 2 PROTEIN"/>
    <property type="match status" value="1"/>
</dbReference>
<comment type="subcellular location">
    <subcellularLocation>
        <location evidence="1">Cytoplasm</location>
        <location evidence="1">Cytoskeleton</location>
        <location evidence="1">Cilium axoneme</location>
    </subcellularLocation>
</comment>
<evidence type="ECO:0000256" key="1">
    <source>
        <dbReference type="ARBA" id="ARBA00004430"/>
    </source>
</evidence>
<proteinExistence type="predicted"/>